<name>A0A369TDP2_9PROT</name>
<sequence>MRQAHASVIDGDTLEIDGERFRLRGIDAPESRQSCRHDGRRWPCGRDSTRALENRIGAATVRCKGDGRDRYERVLAVCYADGTDLNAWMVRQGWALAYRRYSRDYVPEERWAKAARAGIWRGRFVQPWDWRRGQRLAQSAHQ</sequence>
<dbReference type="PANTHER" id="PTHR12302">
    <property type="entry name" value="EBNA2 BINDING PROTEIN P100"/>
    <property type="match status" value="1"/>
</dbReference>
<organism evidence="2 3">
    <name type="scientific">Ferruginivarius sediminum</name>
    <dbReference type="NCBI Taxonomy" id="2661937"/>
    <lineage>
        <taxon>Bacteria</taxon>
        <taxon>Pseudomonadati</taxon>
        <taxon>Pseudomonadota</taxon>
        <taxon>Alphaproteobacteria</taxon>
        <taxon>Rhodospirillales</taxon>
        <taxon>Rhodospirillaceae</taxon>
        <taxon>Ferruginivarius</taxon>
    </lineage>
</organism>
<dbReference type="Pfam" id="PF00565">
    <property type="entry name" value="SNase"/>
    <property type="match status" value="1"/>
</dbReference>
<dbReference type="PROSITE" id="PS50830">
    <property type="entry name" value="TNASE_3"/>
    <property type="match status" value="1"/>
</dbReference>
<feature type="domain" description="TNase-like" evidence="1">
    <location>
        <begin position="1"/>
        <end position="122"/>
    </location>
</feature>
<dbReference type="Proteomes" id="UP000253941">
    <property type="component" value="Unassembled WGS sequence"/>
</dbReference>
<dbReference type="InterPro" id="IPR016071">
    <property type="entry name" value="Staphylococal_nuclease_OB-fold"/>
</dbReference>
<dbReference type="SUPFAM" id="SSF50199">
    <property type="entry name" value="Staphylococcal nuclease"/>
    <property type="match status" value="1"/>
</dbReference>
<dbReference type="InterPro" id="IPR035437">
    <property type="entry name" value="SNase_OB-fold_sf"/>
</dbReference>
<reference evidence="2 3" key="1">
    <citation type="submission" date="2018-07" db="EMBL/GenBank/DDBJ databases">
        <title>Venubactetium sediminum gen. nov., sp. nov., isolated from a marine solar saltern.</title>
        <authorList>
            <person name="Wang S."/>
        </authorList>
    </citation>
    <scope>NUCLEOTIDE SEQUENCE [LARGE SCALE GENOMIC DNA]</scope>
    <source>
        <strain evidence="2 3">WD2A32</strain>
    </source>
</reference>
<gene>
    <name evidence="2" type="ORF">DRB17_02845</name>
</gene>
<dbReference type="SMART" id="SM00318">
    <property type="entry name" value="SNc"/>
    <property type="match status" value="1"/>
</dbReference>
<protein>
    <submittedName>
        <fullName evidence="2">Thermonuclease family protein</fullName>
    </submittedName>
</protein>
<dbReference type="Gene3D" id="2.40.50.90">
    <property type="match status" value="1"/>
</dbReference>
<accession>A0A369TDP2</accession>
<evidence type="ECO:0000259" key="1">
    <source>
        <dbReference type="PROSITE" id="PS50830"/>
    </source>
</evidence>
<comment type="caution">
    <text evidence="2">The sequence shown here is derived from an EMBL/GenBank/DDBJ whole genome shotgun (WGS) entry which is preliminary data.</text>
</comment>
<dbReference type="EMBL" id="QPMH01000002">
    <property type="protein sequence ID" value="RDD63398.1"/>
    <property type="molecule type" value="Genomic_DNA"/>
</dbReference>
<dbReference type="PANTHER" id="PTHR12302:SF26">
    <property type="entry name" value="BLR1266 PROTEIN"/>
    <property type="match status" value="1"/>
</dbReference>
<evidence type="ECO:0000313" key="3">
    <source>
        <dbReference type="Proteomes" id="UP000253941"/>
    </source>
</evidence>
<evidence type="ECO:0000313" key="2">
    <source>
        <dbReference type="EMBL" id="RDD63398.1"/>
    </source>
</evidence>
<keyword evidence="3" id="KW-1185">Reference proteome</keyword>
<dbReference type="AlphaFoldDB" id="A0A369TDP2"/>
<proteinExistence type="predicted"/>